<comment type="catalytic activity">
    <reaction evidence="1">
        <text>chorismate = isochorismate</text>
        <dbReference type="Rhea" id="RHEA:18985"/>
        <dbReference type="ChEBI" id="CHEBI:29748"/>
        <dbReference type="ChEBI" id="CHEBI:29780"/>
        <dbReference type="EC" id="5.4.4.2"/>
    </reaction>
</comment>
<dbReference type="AlphaFoldDB" id="A0AAF0CS64"/>
<evidence type="ECO:0000256" key="3">
    <source>
        <dbReference type="ARBA" id="ARBA00012824"/>
    </source>
</evidence>
<dbReference type="EMBL" id="CP119075">
    <property type="protein sequence ID" value="WED67061.1"/>
    <property type="molecule type" value="Genomic_DNA"/>
</dbReference>
<evidence type="ECO:0000256" key="1">
    <source>
        <dbReference type="ARBA" id="ARBA00000799"/>
    </source>
</evidence>
<organism evidence="7 8">
    <name type="scientific">Synoicihabitans lomoniglobus</name>
    <dbReference type="NCBI Taxonomy" id="2909285"/>
    <lineage>
        <taxon>Bacteria</taxon>
        <taxon>Pseudomonadati</taxon>
        <taxon>Verrucomicrobiota</taxon>
        <taxon>Opitutia</taxon>
        <taxon>Opitutales</taxon>
        <taxon>Opitutaceae</taxon>
        <taxon>Synoicihabitans</taxon>
    </lineage>
</organism>
<dbReference type="KEGG" id="slom:PXH66_09380"/>
<evidence type="ECO:0000256" key="5">
    <source>
        <dbReference type="ARBA" id="ARBA00041564"/>
    </source>
</evidence>
<dbReference type="PANTHER" id="PTHR42839">
    <property type="entry name" value="ISOCHORISMATE SYNTHASE ENTC"/>
    <property type="match status" value="1"/>
</dbReference>
<dbReference type="NCBIfam" id="TIGR00543">
    <property type="entry name" value="isochor_syn"/>
    <property type="match status" value="1"/>
</dbReference>
<accession>A0AAF0CS64</accession>
<reference evidence="7" key="1">
    <citation type="submission" date="2023-03" db="EMBL/GenBank/DDBJ databases">
        <title>Lomoglobus Profundus gen. nov., sp. nov., a novel member of the phylum Verrucomicrobia, isolated from deep-marine sediment of South China Sea.</title>
        <authorList>
            <person name="Ahmad T."/>
            <person name="Ishaq S.E."/>
            <person name="Wang F."/>
        </authorList>
    </citation>
    <scope>NUCLEOTIDE SEQUENCE</scope>
    <source>
        <strain evidence="7">LMO-M01</strain>
    </source>
</reference>
<dbReference type="InterPro" id="IPR005801">
    <property type="entry name" value="ADC_synthase"/>
</dbReference>
<evidence type="ECO:0000259" key="6">
    <source>
        <dbReference type="Pfam" id="PF00425"/>
    </source>
</evidence>
<dbReference type="RefSeq" id="WP_330928212.1">
    <property type="nucleotide sequence ID" value="NZ_CP119075.1"/>
</dbReference>
<dbReference type="Proteomes" id="UP001218638">
    <property type="component" value="Chromosome"/>
</dbReference>
<dbReference type="GO" id="GO:0008909">
    <property type="term" value="F:isochorismate synthase activity"/>
    <property type="evidence" value="ECO:0007669"/>
    <property type="project" value="UniProtKB-EC"/>
</dbReference>
<sequence>MKVLPLQPADHASPEALRAFLSQCQRAAQADGQERLVSISITVGALDPLAVLEAIYEPGAPHFYAEHPSECSAIAGAEVAARATFAGPERFAELQRFADETFARTIAVGPVDAPFGGPHVFVGAAFADTVENDEPFPAIMAFVPRWQVARAGDVTTAVANVPVAPDADLDALAERVWRAHQKFAGFSLTGAATESPRQPRQFTSTESFDYRASVAAALRQIDAGDFEKIVLARALDIEADVPFHPLQTLDGLRERFPDCFAFSIANGRGDSFIGASPERLVRVSQGMLEADVLAGTIRRGVGAVDDAAMGAALLASDKDQREHAVVLASVRRRLEALGLALEHPAQPGLRKLANLQHLHTPVRARLPDGIRLLDALAVLHPTPAVGGAPREAAVAAIRDLEGFPRGLYAGALGWMNARGGGEFMVGIRSALVRDQRARVYAGAGIVAGSTPDKEFAETDLKFKALLDALQPPR</sequence>
<dbReference type="InterPro" id="IPR015890">
    <property type="entry name" value="Chorismate_C"/>
</dbReference>
<comment type="similarity">
    <text evidence="2">Belongs to the isochorismate synthase family.</text>
</comment>
<evidence type="ECO:0000313" key="8">
    <source>
        <dbReference type="Proteomes" id="UP001218638"/>
    </source>
</evidence>
<dbReference type="EC" id="5.4.4.2" evidence="3"/>
<dbReference type="Pfam" id="PF00425">
    <property type="entry name" value="Chorismate_bind"/>
    <property type="match status" value="1"/>
</dbReference>
<proteinExistence type="inferred from homology"/>
<keyword evidence="4 7" id="KW-0413">Isomerase</keyword>
<evidence type="ECO:0000313" key="7">
    <source>
        <dbReference type="EMBL" id="WED67061.1"/>
    </source>
</evidence>
<evidence type="ECO:0000256" key="2">
    <source>
        <dbReference type="ARBA" id="ARBA00005297"/>
    </source>
</evidence>
<dbReference type="InterPro" id="IPR004561">
    <property type="entry name" value="IsoChor_synthase"/>
</dbReference>
<keyword evidence="8" id="KW-1185">Reference proteome</keyword>
<feature type="domain" description="Chorismate-utilising enzyme C-terminal" evidence="6">
    <location>
        <begin position="209"/>
        <end position="461"/>
    </location>
</feature>
<dbReference type="Gene3D" id="3.60.120.10">
    <property type="entry name" value="Anthranilate synthase"/>
    <property type="match status" value="1"/>
</dbReference>
<protein>
    <recommendedName>
        <fullName evidence="3">isochorismate synthase</fullName>
        <ecNumber evidence="3">5.4.4.2</ecNumber>
    </recommendedName>
    <alternativeName>
        <fullName evidence="5">Isochorismate mutase</fullName>
    </alternativeName>
</protein>
<name>A0AAF0CS64_9BACT</name>
<dbReference type="PANTHER" id="PTHR42839:SF2">
    <property type="entry name" value="ISOCHORISMATE SYNTHASE ENTC"/>
    <property type="match status" value="1"/>
</dbReference>
<gene>
    <name evidence="7" type="ORF">PXH66_09380</name>
</gene>
<evidence type="ECO:0000256" key="4">
    <source>
        <dbReference type="ARBA" id="ARBA00023235"/>
    </source>
</evidence>
<dbReference type="SUPFAM" id="SSF56322">
    <property type="entry name" value="ADC synthase"/>
    <property type="match status" value="1"/>
</dbReference>